<dbReference type="PANTHER" id="PTHR43157:SF31">
    <property type="entry name" value="PHOSPHATIDYLINOSITOL-GLYCAN BIOSYNTHESIS CLASS F PROTEIN"/>
    <property type="match status" value="1"/>
</dbReference>
<dbReference type="Gene3D" id="3.40.50.720">
    <property type="entry name" value="NAD(P)-binding Rossmann-like Domain"/>
    <property type="match status" value="1"/>
</dbReference>
<protein>
    <submittedName>
        <fullName evidence="2">Uncharacterized protein</fullName>
    </submittedName>
</protein>
<dbReference type="InterPro" id="IPR036291">
    <property type="entry name" value="NAD(P)-bd_dom_sf"/>
</dbReference>
<name>A0A2G9UMG3_TELCI</name>
<proteinExistence type="predicted"/>
<gene>
    <name evidence="2" type="ORF">TELCIR_06668</name>
</gene>
<keyword evidence="1" id="KW-0560">Oxidoreductase</keyword>
<keyword evidence="3" id="KW-1185">Reference proteome</keyword>
<dbReference type="SUPFAM" id="SSF51735">
    <property type="entry name" value="NAD(P)-binding Rossmann-fold domains"/>
    <property type="match status" value="1"/>
</dbReference>
<organism evidence="2 3">
    <name type="scientific">Teladorsagia circumcincta</name>
    <name type="common">Brown stomach worm</name>
    <name type="synonym">Ostertagia circumcincta</name>
    <dbReference type="NCBI Taxonomy" id="45464"/>
    <lineage>
        <taxon>Eukaryota</taxon>
        <taxon>Metazoa</taxon>
        <taxon>Ecdysozoa</taxon>
        <taxon>Nematoda</taxon>
        <taxon>Chromadorea</taxon>
        <taxon>Rhabditida</taxon>
        <taxon>Rhabditina</taxon>
        <taxon>Rhabditomorpha</taxon>
        <taxon>Strongyloidea</taxon>
        <taxon>Trichostrongylidae</taxon>
        <taxon>Teladorsagia</taxon>
    </lineage>
</organism>
<dbReference type="Proteomes" id="UP000230423">
    <property type="component" value="Unassembled WGS sequence"/>
</dbReference>
<evidence type="ECO:0000313" key="2">
    <source>
        <dbReference type="EMBL" id="PIO71438.1"/>
    </source>
</evidence>
<dbReference type="GO" id="GO:0016491">
    <property type="term" value="F:oxidoreductase activity"/>
    <property type="evidence" value="ECO:0007669"/>
    <property type="project" value="UniProtKB-KW"/>
</dbReference>
<dbReference type="OrthoDB" id="191139at2759"/>
<sequence>MYEYADSVSLDVVNDPNRYGGMMAYCRSKMAQVMYTWYLARLLEEKRIPVTVTVMYTWYLARLLEEKRIPVTVTVCHPGSVDTNILKESGFQWVQFVFRPLMWFLLKTKDDGAQVPLFLALSDKIHKCNGQYFRDFAVHKPVGKCWNEESCKKLFEESFQAVEAPSL</sequence>
<evidence type="ECO:0000313" key="3">
    <source>
        <dbReference type="Proteomes" id="UP000230423"/>
    </source>
</evidence>
<evidence type="ECO:0000256" key="1">
    <source>
        <dbReference type="ARBA" id="ARBA00023002"/>
    </source>
</evidence>
<dbReference type="EMBL" id="KZ345948">
    <property type="protein sequence ID" value="PIO71438.1"/>
    <property type="molecule type" value="Genomic_DNA"/>
</dbReference>
<dbReference type="PANTHER" id="PTHR43157">
    <property type="entry name" value="PHOSPHATIDYLINOSITOL-GLYCAN BIOSYNTHESIS CLASS F PROTEIN-RELATED"/>
    <property type="match status" value="1"/>
</dbReference>
<dbReference type="AlphaFoldDB" id="A0A2G9UMG3"/>
<reference evidence="2 3" key="1">
    <citation type="submission" date="2015-09" db="EMBL/GenBank/DDBJ databases">
        <title>Draft genome of the parasitic nematode Teladorsagia circumcincta isolate WARC Sus (inbred).</title>
        <authorList>
            <person name="Mitreva M."/>
        </authorList>
    </citation>
    <scope>NUCLEOTIDE SEQUENCE [LARGE SCALE GENOMIC DNA]</scope>
    <source>
        <strain evidence="2 3">S</strain>
    </source>
</reference>
<accession>A0A2G9UMG3</accession>